<evidence type="ECO:0000256" key="6">
    <source>
        <dbReference type="ARBA" id="ARBA00022692"/>
    </source>
</evidence>
<dbReference type="Pfam" id="PF03186">
    <property type="entry name" value="CobD_Cbib"/>
    <property type="match status" value="1"/>
</dbReference>
<comment type="caution">
    <text evidence="10">The sequence shown here is derived from an EMBL/GenBank/DDBJ whole genome shotgun (WGS) entry which is preliminary data.</text>
</comment>
<comment type="pathway">
    <text evidence="2">Cofactor biosynthesis; adenosylcobalamin biosynthesis.</text>
</comment>
<feature type="transmembrane region" description="Helical" evidence="9">
    <location>
        <begin position="199"/>
        <end position="222"/>
    </location>
</feature>
<dbReference type="UniPathway" id="UPA00148"/>
<gene>
    <name evidence="10" type="ORF">N475_06715</name>
</gene>
<evidence type="ECO:0008006" key="12">
    <source>
        <dbReference type="Google" id="ProtNLM"/>
    </source>
</evidence>
<evidence type="ECO:0000256" key="5">
    <source>
        <dbReference type="ARBA" id="ARBA00022573"/>
    </source>
</evidence>
<comment type="subcellular location">
    <subcellularLocation>
        <location evidence="1">Cell membrane</location>
        <topology evidence="1">Multi-pass membrane protein</topology>
    </subcellularLocation>
</comment>
<evidence type="ECO:0000256" key="1">
    <source>
        <dbReference type="ARBA" id="ARBA00004651"/>
    </source>
</evidence>
<dbReference type="PANTHER" id="PTHR34308">
    <property type="entry name" value="COBALAMIN BIOSYNTHESIS PROTEIN CBIB"/>
    <property type="match status" value="1"/>
</dbReference>
<dbReference type="GO" id="GO:0048472">
    <property type="term" value="F:threonine-phosphate decarboxylase activity"/>
    <property type="evidence" value="ECO:0007669"/>
    <property type="project" value="InterPro"/>
</dbReference>
<dbReference type="PANTHER" id="PTHR34308:SF1">
    <property type="entry name" value="COBALAMIN BIOSYNTHESIS PROTEIN CBIB"/>
    <property type="match status" value="1"/>
</dbReference>
<dbReference type="RefSeq" id="WP_063356703.1">
    <property type="nucleotide sequence ID" value="NZ_AQHB01000039.1"/>
</dbReference>
<accession>A0A167CEG9</accession>
<dbReference type="AlphaFoldDB" id="A0A167CEG9"/>
<dbReference type="PATRIC" id="fig|1365250.3.peg.226"/>
<evidence type="ECO:0000313" key="10">
    <source>
        <dbReference type="EMBL" id="KZN47567.1"/>
    </source>
</evidence>
<name>A0A167CEG9_9GAMM</name>
<keyword evidence="11" id="KW-1185">Reference proteome</keyword>
<feature type="transmembrane region" description="Helical" evidence="9">
    <location>
        <begin position="158"/>
        <end position="179"/>
    </location>
</feature>
<keyword evidence="6 9" id="KW-0812">Transmembrane</keyword>
<proteinExistence type="inferred from homology"/>
<evidence type="ECO:0000256" key="3">
    <source>
        <dbReference type="ARBA" id="ARBA00006263"/>
    </source>
</evidence>
<keyword evidence="8 9" id="KW-0472">Membrane</keyword>
<keyword evidence="7 9" id="KW-1133">Transmembrane helix</keyword>
<evidence type="ECO:0000256" key="2">
    <source>
        <dbReference type="ARBA" id="ARBA00004953"/>
    </source>
</evidence>
<keyword evidence="5" id="KW-0169">Cobalamin biosynthesis</keyword>
<protein>
    <recommendedName>
        <fullName evidence="12">Cobalamin biosynthesis protein</fullName>
    </recommendedName>
</protein>
<feature type="transmembrane region" description="Helical" evidence="9">
    <location>
        <begin position="294"/>
        <end position="311"/>
    </location>
</feature>
<dbReference type="GO" id="GO:0005886">
    <property type="term" value="C:plasma membrane"/>
    <property type="evidence" value="ECO:0007669"/>
    <property type="project" value="UniProtKB-SubCell"/>
</dbReference>
<reference evidence="10 11" key="1">
    <citation type="submission" date="2013-07" db="EMBL/GenBank/DDBJ databases">
        <title>Comparative Genomic and Metabolomic Analysis of Twelve Strains of Pseudoalteromonas luteoviolacea.</title>
        <authorList>
            <person name="Vynne N.G."/>
            <person name="Mansson M."/>
            <person name="Gram L."/>
        </authorList>
    </citation>
    <scope>NUCLEOTIDE SEQUENCE [LARGE SCALE GENOMIC DNA]</scope>
    <source>
        <strain evidence="10 11">DSM 6061</strain>
    </source>
</reference>
<evidence type="ECO:0000256" key="9">
    <source>
        <dbReference type="SAM" id="Phobius"/>
    </source>
</evidence>
<dbReference type="GO" id="GO:0009236">
    <property type="term" value="P:cobalamin biosynthetic process"/>
    <property type="evidence" value="ECO:0007669"/>
    <property type="project" value="UniProtKB-UniPathway"/>
</dbReference>
<evidence type="ECO:0000313" key="11">
    <source>
        <dbReference type="Proteomes" id="UP000076643"/>
    </source>
</evidence>
<dbReference type="GeneID" id="57364682"/>
<organism evidence="10 11">
    <name type="scientific">Pseudoalteromonas luteoviolacea DSM 6061</name>
    <dbReference type="NCBI Taxonomy" id="1365250"/>
    <lineage>
        <taxon>Bacteria</taxon>
        <taxon>Pseudomonadati</taxon>
        <taxon>Pseudomonadota</taxon>
        <taxon>Gammaproteobacteria</taxon>
        <taxon>Alteromonadales</taxon>
        <taxon>Pseudoalteromonadaceae</taxon>
        <taxon>Pseudoalteromonas</taxon>
    </lineage>
</organism>
<evidence type="ECO:0000256" key="7">
    <source>
        <dbReference type="ARBA" id="ARBA00022989"/>
    </source>
</evidence>
<feature type="transmembrane region" description="Helical" evidence="9">
    <location>
        <begin position="60"/>
        <end position="80"/>
    </location>
</feature>
<evidence type="ECO:0000256" key="8">
    <source>
        <dbReference type="ARBA" id="ARBA00023136"/>
    </source>
</evidence>
<dbReference type="Proteomes" id="UP000076643">
    <property type="component" value="Unassembled WGS sequence"/>
</dbReference>
<dbReference type="EMBL" id="AUYB01000013">
    <property type="protein sequence ID" value="KZN47567.1"/>
    <property type="molecule type" value="Genomic_DNA"/>
</dbReference>
<feature type="transmembrane region" description="Helical" evidence="9">
    <location>
        <begin position="6"/>
        <end position="25"/>
    </location>
</feature>
<dbReference type="InterPro" id="IPR004485">
    <property type="entry name" value="Cobalamin_biosynth_CobD/CbiB"/>
</dbReference>
<evidence type="ECO:0000256" key="4">
    <source>
        <dbReference type="ARBA" id="ARBA00022475"/>
    </source>
</evidence>
<comment type="similarity">
    <text evidence="3">Belongs to the CobD/CbiB family.</text>
</comment>
<keyword evidence="4" id="KW-1003">Cell membrane</keyword>
<sequence length="314" mass="36246">MVLQILQAQQGLLIFYLAIFCAFYFRPSNLYHPNTLFTLISSNLAKRVVKNDSSPSHNNLCGALAFILPILTLVILLYALSFISFYPQWFGGLILFLCLDTHYEKRVQRVAKLLKVGQKGSARQLLETIVVRDTKSLSEIGIIKASLDSLALNSLRQFYLILIFYIIGGPYLALTYKLMMLCDHSWRKQLSPNHPFLKPVQRAIYVFEWLPLRAFVLIMSLAQNFAKTRHYLKHYAQHYSNTHSGWITALFAANLNIQLAGPRFYHGQRFDNIRIGSDRQPQVEDIQQMLKLQATMRWFWLGLTGLIWMGLNLV</sequence>